<proteinExistence type="predicted"/>
<accession>A0AAD6U1A9</accession>
<name>A0AAD6U1A9_9AGAR</name>
<reference evidence="1" key="1">
    <citation type="submission" date="2023-03" db="EMBL/GenBank/DDBJ databases">
        <title>Massive genome expansion in bonnet fungi (Mycena s.s.) driven by repeated elements and novel gene families across ecological guilds.</title>
        <authorList>
            <consortium name="Lawrence Berkeley National Laboratory"/>
            <person name="Harder C.B."/>
            <person name="Miyauchi S."/>
            <person name="Viragh M."/>
            <person name="Kuo A."/>
            <person name="Thoen E."/>
            <person name="Andreopoulos B."/>
            <person name="Lu D."/>
            <person name="Skrede I."/>
            <person name="Drula E."/>
            <person name="Henrissat B."/>
            <person name="Morin E."/>
            <person name="Kohler A."/>
            <person name="Barry K."/>
            <person name="LaButti K."/>
            <person name="Morin E."/>
            <person name="Salamov A."/>
            <person name="Lipzen A."/>
            <person name="Mereny Z."/>
            <person name="Hegedus B."/>
            <person name="Baldrian P."/>
            <person name="Stursova M."/>
            <person name="Weitz H."/>
            <person name="Taylor A."/>
            <person name="Grigoriev I.V."/>
            <person name="Nagy L.G."/>
            <person name="Martin F."/>
            <person name="Kauserud H."/>
        </authorList>
    </citation>
    <scope>NUCLEOTIDE SEQUENCE</scope>
    <source>
        <strain evidence="1">CBHHK173m</strain>
    </source>
</reference>
<protein>
    <submittedName>
        <fullName evidence="1">Uncharacterized protein</fullName>
    </submittedName>
</protein>
<sequence length="291" mass="32671">MAHNESAGKGRDELFIDVFDNCLDQVSEARIKSAVDSLNDTLDNLVMYVVDQGDQLADKHSHLVRSCAHREHSDTILLHSLARQDLTPENRGLLLDVVLHDKLLCELFRVFFAGDVGPLSFDPHGCLQAVIDEMTGREPWAVVQRWRAITATSIYKTHDKPRLPDCRSYADDIIALLAWAHGLSPAEYEPMLDMVQSRVMTLCQEAKELSIQLRRDILSVRMSVISMTAAIFDPELADSVWPEMGATLGDEVVGKYKFGLIKVDESRRVSYLIKPEVATTALIRETSKHVT</sequence>
<dbReference type="Proteomes" id="UP001222325">
    <property type="component" value="Unassembled WGS sequence"/>
</dbReference>
<evidence type="ECO:0000313" key="1">
    <source>
        <dbReference type="EMBL" id="KAJ7086444.1"/>
    </source>
</evidence>
<organism evidence="1 2">
    <name type="scientific">Mycena belliarum</name>
    <dbReference type="NCBI Taxonomy" id="1033014"/>
    <lineage>
        <taxon>Eukaryota</taxon>
        <taxon>Fungi</taxon>
        <taxon>Dikarya</taxon>
        <taxon>Basidiomycota</taxon>
        <taxon>Agaricomycotina</taxon>
        <taxon>Agaricomycetes</taxon>
        <taxon>Agaricomycetidae</taxon>
        <taxon>Agaricales</taxon>
        <taxon>Marasmiineae</taxon>
        <taxon>Mycenaceae</taxon>
        <taxon>Mycena</taxon>
    </lineage>
</organism>
<evidence type="ECO:0000313" key="2">
    <source>
        <dbReference type="Proteomes" id="UP001222325"/>
    </source>
</evidence>
<gene>
    <name evidence="1" type="ORF">B0H15DRAFT_782204</name>
</gene>
<comment type="caution">
    <text evidence="1">The sequence shown here is derived from an EMBL/GenBank/DDBJ whole genome shotgun (WGS) entry which is preliminary data.</text>
</comment>
<keyword evidence="2" id="KW-1185">Reference proteome</keyword>
<dbReference type="AlphaFoldDB" id="A0AAD6U1A9"/>
<dbReference type="EMBL" id="JARJCN010000031">
    <property type="protein sequence ID" value="KAJ7086444.1"/>
    <property type="molecule type" value="Genomic_DNA"/>
</dbReference>